<accession>A0A9Q1GLF6</accession>
<comment type="caution">
    <text evidence="3">The sequence shown here is derived from an EMBL/GenBank/DDBJ whole genome shotgun (WGS) entry which is preliminary data.</text>
</comment>
<dbReference type="EMBL" id="JAKOGI010002121">
    <property type="protein sequence ID" value="KAJ8422876.1"/>
    <property type="molecule type" value="Genomic_DNA"/>
</dbReference>
<feature type="compositionally biased region" description="Pro residues" evidence="1">
    <location>
        <begin position="360"/>
        <end position="373"/>
    </location>
</feature>
<dbReference type="PANTHER" id="PTHR33233:SF14">
    <property type="entry name" value="ENDONUCLEASE_EXONUCLEASE_PHOSPHATASE"/>
    <property type="match status" value="1"/>
</dbReference>
<dbReference type="Pfam" id="PF14111">
    <property type="entry name" value="DUF4283"/>
    <property type="match status" value="1"/>
</dbReference>
<reference evidence="3" key="1">
    <citation type="submission" date="2022-04" db="EMBL/GenBank/DDBJ databases">
        <title>Carnegiea gigantea Genome sequencing and assembly v2.</title>
        <authorList>
            <person name="Copetti D."/>
            <person name="Sanderson M.J."/>
            <person name="Burquez A."/>
            <person name="Wojciechowski M.F."/>
        </authorList>
    </citation>
    <scope>NUCLEOTIDE SEQUENCE</scope>
    <source>
        <strain evidence="3">SGP5-SGP5p</strain>
        <tissue evidence="3">Aerial part</tissue>
    </source>
</reference>
<gene>
    <name evidence="3" type="ORF">Cgig2_017057</name>
</gene>
<proteinExistence type="predicted"/>
<sequence length="639" mass="70866">MIQGILKEIQHLDPKSGGNLRSHGSTQATSGKAKVSSLREEAPTPGFVRTQVHAAIEAPKTSAPQNGLGTNANTTAKEAFEATVQAIAPPVYLVSNVASPDCSHSDKARGCMVSQNLKQTPERQYADSTSVLGASLEAVGLPVGPSSGAAFKPNPQTDIDNSIRLNTGTTHTQIQVNSASTYASLVDLNDGNALDFIPALIINGNKYAQLAQEDAEAEIKFWKSAVICAVLGANPPLKIWGAFELDRIIQEVLIRQPVKFEWLPSKCNHCAMFGHLEDVCRKKPTPRKEWRRVDKEPDIMSSQAQQQQHNPSPVSPNPLQLQGTTGMGKRVDPITDSSGFTLVSKKATSRSIQQHSSPVPMAPNSPPPHPTPTNVPRSQVNPSITYASMLDPDTGNSLKFIPAELVNGVTCAKLEPEDVLDELNYWKSSVLCSVLGSNPPFEIIQKFIRRLWAQFEIDQILQVRRGLFLVRFVHHQDKLTVISRGFYFFGNKPFVVKGWNADLNMNTENLKSIPLWIRLPDLELRYWGLASLSKIGSLIGTPVKTDQFTKSKSMIQYARMLIDVPIEGPFPDYVEFFNERGQLIRQQVHFEWKPTMCTYCHMQGHTNDVCRKKKVARQEWRPISKQTPPYKGLSPRIPL</sequence>
<protein>
    <recommendedName>
        <fullName evidence="2">DUF4283 domain-containing protein</fullName>
    </recommendedName>
</protein>
<feature type="region of interest" description="Disordered" evidence="1">
    <location>
        <begin position="299"/>
        <end position="375"/>
    </location>
</feature>
<keyword evidence="4" id="KW-1185">Reference proteome</keyword>
<dbReference type="OrthoDB" id="425619at2759"/>
<dbReference type="PANTHER" id="PTHR33233">
    <property type="entry name" value="ENDONUCLEASE/EXONUCLEASE/PHOSPHATASE"/>
    <property type="match status" value="1"/>
</dbReference>
<dbReference type="Proteomes" id="UP001153076">
    <property type="component" value="Unassembled WGS sequence"/>
</dbReference>
<feature type="compositionally biased region" description="Polar residues" evidence="1">
    <location>
        <begin position="300"/>
        <end position="324"/>
    </location>
</feature>
<feature type="domain" description="DUF4283" evidence="2">
    <location>
        <begin position="425"/>
        <end position="504"/>
    </location>
</feature>
<dbReference type="InterPro" id="IPR025558">
    <property type="entry name" value="DUF4283"/>
</dbReference>
<dbReference type="AlphaFoldDB" id="A0A9Q1GLF6"/>
<evidence type="ECO:0000313" key="4">
    <source>
        <dbReference type="Proteomes" id="UP001153076"/>
    </source>
</evidence>
<feature type="region of interest" description="Disordered" evidence="1">
    <location>
        <begin position="12"/>
        <end position="44"/>
    </location>
</feature>
<evidence type="ECO:0000313" key="3">
    <source>
        <dbReference type="EMBL" id="KAJ8422876.1"/>
    </source>
</evidence>
<name>A0A9Q1GLF6_9CARY</name>
<evidence type="ECO:0000259" key="2">
    <source>
        <dbReference type="Pfam" id="PF14111"/>
    </source>
</evidence>
<evidence type="ECO:0000256" key="1">
    <source>
        <dbReference type="SAM" id="MobiDB-lite"/>
    </source>
</evidence>
<organism evidence="3 4">
    <name type="scientific">Carnegiea gigantea</name>
    <dbReference type="NCBI Taxonomy" id="171969"/>
    <lineage>
        <taxon>Eukaryota</taxon>
        <taxon>Viridiplantae</taxon>
        <taxon>Streptophyta</taxon>
        <taxon>Embryophyta</taxon>
        <taxon>Tracheophyta</taxon>
        <taxon>Spermatophyta</taxon>
        <taxon>Magnoliopsida</taxon>
        <taxon>eudicotyledons</taxon>
        <taxon>Gunneridae</taxon>
        <taxon>Pentapetalae</taxon>
        <taxon>Caryophyllales</taxon>
        <taxon>Cactineae</taxon>
        <taxon>Cactaceae</taxon>
        <taxon>Cactoideae</taxon>
        <taxon>Echinocereeae</taxon>
        <taxon>Carnegiea</taxon>
    </lineage>
</organism>